<proteinExistence type="predicted"/>
<dbReference type="Proteomes" id="UP000190973">
    <property type="component" value="Unassembled WGS sequence"/>
</dbReference>
<dbReference type="AlphaFoldDB" id="A0A1S8RRM5"/>
<gene>
    <name evidence="1" type="ORF">CLBCK_44260</name>
</gene>
<protein>
    <submittedName>
        <fullName evidence="1">Uncharacterized protein</fullName>
    </submittedName>
</protein>
<organism evidence="1 2">
    <name type="scientific">Clostridium beijerinckii</name>
    <name type="common">Clostridium MP</name>
    <dbReference type="NCBI Taxonomy" id="1520"/>
    <lineage>
        <taxon>Bacteria</taxon>
        <taxon>Bacillati</taxon>
        <taxon>Bacillota</taxon>
        <taxon>Clostridia</taxon>
        <taxon>Eubacteriales</taxon>
        <taxon>Clostridiaceae</taxon>
        <taxon>Clostridium</taxon>
    </lineage>
</organism>
<dbReference type="RefSeq" id="WP_241407595.1">
    <property type="nucleotide sequence ID" value="NZ_JABTAE010000001.1"/>
</dbReference>
<evidence type="ECO:0000313" key="2">
    <source>
        <dbReference type="Proteomes" id="UP000190973"/>
    </source>
</evidence>
<name>A0A1S8RRM5_CLOBE</name>
<sequence length="393" mass="45926">MSDIFILCSKFINKTIKGMIIVNLCYIIKSFSQVDLLRKFVKSNVNIIGINSISELKDDYLLVISNKDSDFNEVMNKLTNALVWEELYNYFYDYSLDRYMKNYDFYHLKYSLKRALKPDNEAIAVGSSYALFGIEESVLNFPCVNLSLASQDIYYASVIGKYAISQNNNIKKIFIGTGYYSFYNDLSLSQGGELMRLTDVYYPIFKDKHNCKELPCNNSWISFRYEIFDVEQILDFFSNNFFEESGGKYFAGTRDRFKSRIVFGEKKDAKWFELDDSLKEKSAYERADSHNKAIKYIDSYKENINIMNSFVSFCNERNVKVYLLVFPGTKFYKKYLLKEYKESYASALSLISGEIRFIDLDEFCVFDDKDFVDMDHLDEGGAVKVSWIINNLN</sequence>
<evidence type="ECO:0000313" key="1">
    <source>
        <dbReference type="EMBL" id="OOM55861.1"/>
    </source>
</evidence>
<dbReference type="EMBL" id="LZZI01000133">
    <property type="protein sequence ID" value="OOM55861.1"/>
    <property type="molecule type" value="Genomic_DNA"/>
</dbReference>
<comment type="caution">
    <text evidence="1">The sequence shown here is derived from an EMBL/GenBank/DDBJ whole genome shotgun (WGS) entry which is preliminary data.</text>
</comment>
<accession>A0A1S8RRM5</accession>
<reference evidence="1 2" key="1">
    <citation type="submission" date="2016-05" db="EMBL/GenBank/DDBJ databases">
        <title>Microbial solvent formation.</title>
        <authorList>
            <person name="Poehlein A."/>
            <person name="Montoya Solano J.D."/>
            <person name="Flitsch S."/>
            <person name="Krabben P."/>
            <person name="Duerre P."/>
            <person name="Daniel R."/>
        </authorList>
    </citation>
    <scope>NUCLEOTIDE SEQUENCE [LARGE SCALE GENOMIC DNA]</scope>
    <source>
        <strain evidence="1 2">DSM 53</strain>
    </source>
</reference>